<dbReference type="KEGG" id="vg:80402134"/>
<keyword evidence="2" id="KW-1185">Reference proteome</keyword>
<dbReference type="RefSeq" id="YP_010772422.1">
    <property type="nucleotide sequence ID" value="NC_074643.1"/>
</dbReference>
<proteinExistence type="predicted"/>
<evidence type="ECO:0000313" key="2">
    <source>
        <dbReference type="Proteomes" id="UP001162249"/>
    </source>
</evidence>
<sequence length="77" mass="9538">MEEMKVIIKWEGDQFWMNPDNLLLILRKQCPNTQFECEYLIHPNADERRKEMIRIKYEKNAKKLDKKVMKDLKKRKK</sequence>
<protein>
    <submittedName>
        <fullName evidence="1">Uncharacterized protein</fullName>
    </submittedName>
</protein>
<dbReference type="Proteomes" id="UP001162249">
    <property type="component" value="Segment"/>
</dbReference>
<name>A0AA35GAJ5_9CAUD</name>
<dbReference type="EMBL" id="LC711080">
    <property type="protein sequence ID" value="BDI54979.1"/>
    <property type="molecule type" value="Genomic_DNA"/>
</dbReference>
<accession>A0AA35GAJ5</accession>
<evidence type="ECO:0000313" key="1">
    <source>
        <dbReference type="EMBL" id="BDI54979.1"/>
    </source>
</evidence>
<dbReference type="GeneID" id="80402134"/>
<reference evidence="1 2" key="1">
    <citation type="journal article" date="2022" name="Nat. Microbiol.">
        <title>Three families of Asgard archaeal viruses identified in metagenome-assembled genomes.</title>
        <authorList>
            <person name="Medvedeva S."/>
            <person name="Sun J."/>
            <person name="Yutin N."/>
            <person name="Koonin E.V."/>
            <person name="Nunoura T."/>
            <person name="Rinke C."/>
            <person name="Krupovic M."/>
        </authorList>
    </citation>
    <scope>NUCLEOTIDE SEQUENCE [LARGE SCALE GENOMIC DNA]</scope>
    <source>
        <strain evidence="1">VerdaV4</strain>
    </source>
</reference>
<organism evidence="1 2">
    <name type="scientific">Lokiarchaeia virus VerdaV4</name>
    <dbReference type="NCBI Taxonomy" id="3070172"/>
    <lineage>
        <taxon>Viruses</taxon>
        <taxon>Duplodnaviria</taxon>
        <taxon>Heunggongvirae</taxon>
        <taxon>Uroviricota</taxon>
        <taxon>Caudoviricetes</taxon>
        <taxon>Verdandiviridae</taxon>
        <taxon>Dolusvirus</taxon>
        <taxon>Dolusvirus pacificense</taxon>
    </lineage>
</organism>